<proteinExistence type="predicted"/>
<gene>
    <name evidence="1" type="ORF">TR165546</name>
</gene>
<dbReference type="AlphaFoldDB" id="A0A0X3NFU6"/>
<accession>A0A0X3NFU6</accession>
<evidence type="ECO:0000313" key="1">
    <source>
        <dbReference type="EMBL" id="JAP38871.1"/>
    </source>
</evidence>
<name>A0A0X3NFU6_SCHSO</name>
<sequence>MRSRSVSQPPRPSEAVNYKPKRSCSGVFCCSELIETSQLLLSERSNVLKYRQFYSLLKFSHKTLQDAYLQLEQKFAAALLNWASEKVALTESLHRCQVHKSELAETCEVLQKNSLTKERLDLIKLQVCTCIS</sequence>
<dbReference type="EMBL" id="GEEE01024354">
    <property type="protein sequence ID" value="JAP38871.1"/>
    <property type="molecule type" value="Transcribed_RNA"/>
</dbReference>
<organism evidence="1">
    <name type="scientific">Schistocephalus solidus</name>
    <name type="common">Tapeworm</name>
    <dbReference type="NCBI Taxonomy" id="70667"/>
    <lineage>
        <taxon>Eukaryota</taxon>
        <taxon>Metazoa</taxon>
        <taxon>Spiralia</taxon>
        <taxon>Lophotrochozoa</taxon>
        <taxon>Platyhelminthes</taxon>
        <taxon>Cestoda</taxon>
        <taxon>Eucestoda</taxon>
        <taxon>Diphyllobothriidea</taxon>
        <taxon>Diphyllobothriidae</taxon>
        <taxon>Schistocephalus</taxon>
    </lineage>
</organism>
<protein>
    <submittedName>
        <fullName evidence="1">Uncharacterized protein</fullName>
    </submittedName>
</protein>
<reference evidence="1" key="1">
    <citation type="submission" date="2016-01" db="EMBL/GenBank/DDBJ databases">
        <title>Reference transcriptome for the parasite Schistocephalus solidus: insights into the molecular evolution of parasitism.</title>
        <authorList>
            <person name="Hebert F.O."/>
            <person name="Grambauer S."/>
            <person name="Barber I."/>
            <person name="Landry C.R."/>
            <person name="Aubin-Horth N."/>
        </authorList>
    </citation>
    <scope>NUCLEOTIDE SEQUENCE</scope>
</reference>